<proteinExistence type="inferred from homology"/>
<comment type="catalytic activity">
    <reaction evidence="4 5">
        <text>O-phospho-L-tyrosyl-[protein] + H2O = L-tyrosyl-[protein] + phosphate</text>
        <dbReference type="Rhea" id="RHEA:10684"/>
        <dbReference type="Rhea" id="RHEA-COMP:10136"/>
        <dbReference type="Rhea" id="RHEA-COMP:20101"/>
        <dbReference type="ChEBI" id="CHEBI:15377"/>
        <dbReference type="ChEBI" id="CHEBI:43474"/>
        <dbReference type="ChEBI" id="CHEBI:46858"/>
        <dbReference type="ChEBI" id="CHEBI:61978"/>
        <dbReference type="EC" id="3.1.3.48"/>
    </reaction>
</comment>
<dbReference type="Gene3D" id="3.20.20.140">
    <property type="entry name" value="Metal-dependent hydrolases"/>
    <property type="match status" value="1"/>
</dbReference>
<comment type="similarity">
    <text evidence="1 5">Belongs to the metallo-dependent hydrolases superfamily. CpsB/CapC family.</text>
</comment>
<name>A0A7S6VFI9_LEUME</name>
<evidence type="ECO:0000256" key="3">
    <source>
        <dbReference type="ARBA" id="ARBA00022912"/>
    </source>
</evidence>
<dbReference type="GO" id="GO:0004725">
    <property type="term" value="F:protein tyrosine phosphatase activity"/>
    <property type="evidence" value="ECO:0007669"/>
    <property type="project" value="UniProtKB-UniRule"/>
</dbReference>
<organism evidence="6">
    <name type="scientific">Leuconostoc mesenteroides</name>
    <dbReference type="NCBI Taxonomy" id="1245"/>
    <lineage>
        <taxon>Bacteria</taxon>
        <taxon>Bacillati</taxon>
        <taxon>Bacillota</taxon>
        <taxon>Bacilli</taxon>
        <taxon>Lactobacillales</taxon>
        <taxon>Lactobacillaceae</taxon>
        <taxon>Leuconostoc</taxon>
    </lineage>
</organism>
<evidence type="ECO:0000256" key="2">
    <source>
        <dbReference type="ARBA" id="ARBA00022801"/>
    </source>
</evidence>
<evidence type="ECO:0000256" key="1">
    <source>
        <dbReference type="ARBA" id="ARBA00005750"/>
    </source>
</evidence>
<dbReference type="SUPFAM" id="SSF89550">
    <property type="entry name" value="PHP domain-like"/>
    <property type="match status" value="1"/>
</dbReference>
<dbReference type="EC" id="3.1.3.48" evidence="5"/>
<dbReference type="InterPro" id="IPR016195">
    <property type="entry name" value="Pol/histidinol_Pase-like"/>
</dbReference>
<protein>
    <recommendedName>
        <fullName evidence="5">Tyrosine-protein phosphatase</fullName>
        <ecNumber evidence="5">3.1.3.48</ecNumber>
    </recommendedName>
</protein>
<evidence type="ECO:0000256" key="4">
    <source>
        <dbReference type="ARBA" id="ARBA00051722"/>
    </source>
</evidence>
<evidence type="ECO:0000256" key="5">
    <source>
        <dbReference type="PIRNR" id="PIRNR016557"/>
    </source>
</evidence>
<dbReference type="EMBL" id="MT799688">
    <property type="protein sequence ID" value="QOW37887.1"/>
    <property type="molecule type" value="Genomic_DNA"/>
</dbReference>
<reference evidence="6" key="1">
    <citation type="journal article" date="2020" name="FEMS Microbiol. Lett.">
        <title>Screening for texturing Leuconostoc and genomics behind polysaccharide production.</title>
        <authorList>
            <person name="Poulsen V.K."/>
            <person name="Koza A."/>
            <person name="Al-Nakeeb K."/>
            <person name="Oeregaard G."/>
        </authorList>
    </citation>
    <scope>NUCLEOTIDE SEQUENCE</scope>
    <source>
        <strain evidence="6">Ln2</strain>
    </source>
</reference>
<dbReference type="GO" id="GO:0030145">
    <property type="term" value="F:manganese ion binding"/>
    <property type="evidence" value="ECO:0007669"/>
    <property type="project" value="UniProtKB-UniRule"/>
</dbReference>
<keyword evidence="3 5" id="KW-0904">Protein phosphatase</keyword>
<dbReference type="PIRSF" id="PIRSF016557">
    <property type="entry name" value="Caps_synth_CpsB"/>
    <property type="match status" value="1"/>
</dbReference>
<dbReference type="InterPro" id="IPR016667">
    <property type="entry name" value="Caps_polysacc_synth_CpsB/CapC"/>
</dbReference>
<keyword evidence="2 5" id="KW-0378">Hydrolase</keyword>
<accession>A0A7S6VFI9</accession>
<evidence type="ECO:0000313" key="6">
    <source>
        <dbReference type="EMBL" id="QOW37887.1"/>
    </source>
</evidence>
<dbReference type="PANTHER" id="PTHR39181">
    <property type="entry name" value="TYROSINE-PROTEIN PHOSPHATASE YWQE"/>
    <property type="match status" value="1"/>
</dbReference>
<dbReference type="PANTHER" id="PTHR39181:SF1">
    <property type="entry name" value="TYROSINE-PROTEIN PHOSPHATASE YWQE"/>
    <property type="match status" value="1"/>
</dbReference>
<sequence>MGIGDIVLFASSPFLLWEKNMLIDLHSHLLPNIDDGSKSLRASIRMAKEAVDSGIKAALMTPHHMNGHYVNHKDDVIRLTSEFQNHLDNNDIGLQVFPSQEVRINGGLLQALDDDDILFADESNRYLLLEFPDDDVPTYSKDMIFQIMQRGITVEIAHPERNTKIMSAPSILFDLIEAGAVAQVTASSYVGTFGKKVEKFAEEIIKHNLAHVFVSDAHDLPNRDYEMVEAMAKLEKQMGRDYQELFETNAEAILDGDNVTNLVPEPIVKRKFFSKF</sequence>
<dbReference type="AlphaFoldDB" id="A0A7S6VFI9"/>
<dbReference type="Pfam" id="PF19567">
    <property type="entry name" value="CpsB_CapC"/>
    <property type="match status" value="1"/>
</dbReference>